<proteinExistence type="predicted"/>
<comment type="caution">
    <text evidence="1">The sequence shown here is derived from an EMBL/GenBank/DDBJ whole genome shotgun (WGS) entry which is preliminary data.</text>
</comment>
<dbReference type="Proteomes" id="UP000828941">
    <property type="component" value="Chromosome 5"/>
</dbReference>
<keyword evidence="2" id="KW-1185">Reference proteome</keyword>
<organism evidence="1 2">
    <name type="scientific">Bauhinia variegata</name>
    <name type="common">Purple orchid tree</name>
    <name type="synonym">Phanera variegata</name>
    <dbReference type="NCBI Taxonomy" id="167791"/>
    <lineage>
        <taxon>Eukaryota</taxon>
        <taxon>Viridiplantae</taxon>
        <taxon>Streptophyta</taxon>
        <taxon>Embryophyta</taxon>
        <taxon>Tracheophyta</taxon>
        <taxon>Spermatophyta</taxon>
        <taxon>Magnoliopsida</taxon>
        <taxon>eudicotyledons</taxon>
        <taxon>Gunneridae</taxon>
        <taxon>Pentapetalae</taxon>
        <taxon>rosids</taxon>
        <taxon>fabids</taxon>
        <taxon>Fabales</taxon>
        <taxon>Fabaceae</taxon>
        <taxon>Cercidoideae</taxon>
        <taxon>Cercideae</taxon>
        <taxon>Bauhiniinae</taxon>
        <taxon>Bauhinia</taxon>
    </lineage>
</organism>
<protein>
    <submittedName>
        <fullName evidence="1">Uncharacterized protein</fullName>
    </submittedName>
</protein>
<name>A0ACB9P9D1_BAUVA</name>
<reference evidence="1 2" key="1">
    <citation type="journal article" date="2022" name="DNA Res.">
        <title>Chromosomal-level genome assembly of the orchid tree Bauhinia variegata (Leguminosae; Cercidoideae) supports the allotetraploid origin hypothesis of Bauhinia.</title>
        <authorList>
            <person name="Zhong Y."/>
            <person name="Chen Y."/>
            <person name="Zheng D."/>
            <person name="Pang J."/>
            <person name="Liu Y."/>
            <person name="Luo S."/>
            <person name="Meng S."/>
            <person name="Qian L."/>
            <person name="Wei D."/>
            <person name="Dai S."/>
            <person name="Zhou R."/>
        </authorList>
    </citation>
    <scope>NUCLEOTIDE SEQUENCE [LARGE SCALE GENOMIC DNA]</scope>
    <source>
        <strain evidence="1">BV-YZ2020</strain>
    </source>
</reference>
<gene>
    <name evidence="1" type="ORF">L6164_010886</name>
</gene>
<sequence length="222" mass="25454">MRNEKVTKPEELVRLYDLLLQNIADLSDLVSSGRDKKPEEVSFVEECACKSLVFRAERCFYVAKSYSVAGKRVEAYVLYCRARTLAEEALRKLQTSNGNNQIMTKELEDLCKECRSNSCIEHAAGIMEMVVPENLSERISNISLTGAERLEKFLLEKLDVYESAVGDSNVKSVPRIAAFPPEFQEIPRNPIVLDLAYNLIDFPLLENRMKKDKKGFMSRFWR</sequence>
<evidence type="ECO:0000313" key="1">
    <source>
        <dbReference type="EMBL" id="KAI4343550.1"/>
    </source>
</evidence>
<evidence type="ECO:0000313" key="2">
    <source>
        <dbReference type="Proteomes" id="UP000828941"/>
    </source>
</evidence>
<accession>A0ACB9P9D1</accession>
<dbReference type="EMBL" id="CM039430">
    <property type="protein sequence ID" value="KAI4343550.1"/>
    <property type="molecule type" value="Genomic_DNA"/>
</dbReference>